<gene>
    <name evidence="2" type="ORF">D2U88_11135</name>
    <name evidence="3" type="ORF">FQ019_11040</name>
</gene>
<dbReference type="Gene3D" id="3.30.70.1440">
    <property type="entry name" value="Multidrug efflux transporter AcrB pore domain"/>
    <property type="match status" value="1"/>
</dbReference>
<feature type="transmembrane region" description="Helical" evidence="1">
    <location>
        <begin position="435"/>
        <end position="458"/>
    </location>
</feature>
<dbReference type="EMBL" id="QXFJ01000025">
    <property type="protein sequence ID" value="RIV70157.1"/>
    <property type="molecule type" value="Genomic_DNA"/>
</dbReference>
<feature type="transmembrane region" description="Helical" evidence="1">
    <location>
        <begin position="996"/>
        <end position="1019"/>
    </location>
</feature>
<dbReference type="GO" id="GO:0042910">
    <property type="term" value="F:xenobiotic transmembrane transporter activity"/>
    <property type="evidence" value="ECO:0007669"/>
    <property type="project" value="TreeGrafter"/>
</dbReference>
<dbReference type="SUPFAM" id="SSF82866">
    <property type="entry name" value="Multidrug efflux transporter AcrB transmembrane domain"/>
    <property type="match status" value="2"/>
</dbReference>
<dbReference type="AlphaFoldDB" id="A0A418N770"/>
<feature type="transmembrane region" description="Helical" evidence="1">
    <location>
        <begin position="892"/>
        <end position="912"/>
    </location>
</feature>
<dbReference type="RefSeq" id="WP_119640669.1">
    <property type="nucleotide sequence ID" value="NZ_QXFJ01000025.1"/>
</dbReference>
<proteinExistence type="predicted"/>
<dbReference type="Pfam" id="PF00873">
    <property type="entry name" value="ACR_tran"/>
    <property type="match status" value="1"/>
</dbReference>
<feature type="transmembrane region" description="Helical" evidence="1">
    <location>
        <begin position="394"/>
        <end position="414"/>
    </location>
</feature>
<dbReference type="OrthoDB" id="9757876at2"/>
<dbReference type="Proteomes" id="UP000321528">
    <property type="component" value="Unassembled WGS sequence"/>
</dbReference>
<keyword evidence="5" id="KW-1185">Reference proteome</keyword>
<protein>
    <submittedName>
        <fullName evidence="2">Efflux RND transporter permease subunit</fullName>
    </submittedName>
</protein>
<reference evidence="3 5" key="2">
    <citation type="submission" date="2019-07" db="EMBL/GenBank/DDBJ databases">
        <title>Draft genome of two Muricauda strains isolated from deep sea.</title>
        <authorList>
            <person name="Sun C."/>
        </authorList>
    </citation>
    <scope>NUCLEOTIDE SEQUENCE [LARGE SCALE GENOMIC DNA]</scope>
    <source>
        <strain evidence="3 5">NH166</strain>
    </source>
</reference>
<dbReference type="GO" id="GO:0005886">
    <property type="term" value="C:plasma membrane"/>
    <property type="evidence" value="ECO:0007669"/>
    <property type="project" value="TreeGrafter"/>
</dbReference>
<name>A0A418N770_9FLAO</name>
<reference evidence="2 4" key="1">
    <citation type="submission" date="2018-08" db="EMBL/GenBank/DDBJ databases">
        <title>Proposal of Muricauda 72 sp.nov. and Muricauda NH166 sp.nov., isolated from seawater.</title>
        <authorList>
            <person name="Cheng H."/>
            <person name="Wu Y.-H."/>
            <person name="Guo L.-L."/>
            <person name="Xu X.-W."/>
        </authorList>
    </citation>
    <scope>NUCLEOTIDE SEQUENCE [LARGE SCALE GENOMIC DNA]</scope>
    <source>
        <strain evidence="2 4">NH166</strain>
    </source>
</reference>
<feature type="transmembrane region" description="Helical" evidence="1">
    <location>
        <begin position="535"/>
        <end position="555"/>
    </location>
</feature>
<dbReference type="Gene3D" id="1.20.1640.10">
    <property type="entry name" value="Multidrug efflux transporter AcrB transmembrane domain"/>
    <property type="match status" value="2"/>
</dbReference>
<dbReference type="InterPro" id="IPR027463">
    <property type="entry name" value="AcrB_DN_DC_subdom"/>
</dbReference>
<evidence type="ECO:0000256" key="1">
    <source>
        <dbReference type="SAM" id="Phobius"/>
    </source>
</evidence>
<dbReference type="Gene3D" id="3.30.70.1320">
    <property type="entry name" value="Multidrug efflux transporter AcrB pore domain like"/>
    <property type="match status" value="1"/>
</dbReference>
<dbReference type="SUPFAM" id="SSF82714">
    <property type="entry name" value="Multidrug efflux transporter AcrB TolC docking domain, DN and DC subdomains"/>
    <property type="match status" value="2"/>
</dbReference>
<comment type="caution">
    <text evidence="2">The sequence shown here is derived from an EMBL/GenBank/DDBJ whole genome shotgun (WGS) entry which is preliminary data.</text>
</comment>
<dbReference type="PANTHER" id="PTHR32063">
    <property type="match status" value="1"/>
</dbReference>
<keyword evidence="1" id="KW-0472">Membrane</keyword>
<accession>A0A418N770</accession>
<evidence type="ECO:0000313" key="5">
    <source>
        <dbReference type="Proteomes" id="UP000321528"/>
    </source>
</evidence>
<feature type="transmembrane region" description="Helical" evidence="1">
    <location>
        <begin position="918"/>
        <end position="939"/>
    </location>
</feature>
<dbReference type="Gene3D" id="3.30.70.1430">
    <property type="entry name" value="Multidrug efflux transporter AcrB pore domain"/>
    <property type="match status" value="2"/>
</dbReference>
<dbReference type="PANTHER" id="PTHR32063:SF18">
    <property type="entry name" value="CATION EFFLUX SYSTEM PROTEIN"/>
    <property type="match status" value="1"/>
</dbReference>
<dbReference type="Gene3D" id="3.30.2090.10">
    <property type="entry name" value="Multidrug efflux transporter AcrB TolC docking domain, DN and DC subdomains"/>
    <property type="match status" value="2"/>
</dbReference>
<evidence type="ECO:0000313" key="3">
    <source>
        <dbReference type="EMBL" id="TXK01754.1"/>
    </source>
</evidence>
<keyword evidence="1" id="KW-1133">Transmembrane helix</keyword>
<feature type="transmembrane region" description="Helical" evidence="1">
    <location>
        <begin position="968"/>
        <end position="984"/>
    </location>
</feature>
<keyword evidence="1" id="KW-0812">Transmembrane</keyword>
<evidence type="ECO:0000313" key="4">
    <source>
        <dbReference type="Proteomes" id="UP000284189"/>
    </source>
</evidence>
<feature type="transmembrane region" description="Helical" evidence="1">
    <location>
        <begin position="346"/>
        <end position="363"/>
    </location>
</feature>
<dbReference type="SUPFAM" id="SSF82693">
    <property type="entry name" value="Multidrug efflux transporter AcrB pore domain, PN1, PN2, PC1 and PC2 subdomains"/>
    <property type="match status" value="2"/>
</dbReference>
<feature type="transmembrane region" description="Helical" evidence="1">
    <location>
        <begin position="470"/>
        <end position="493"/>
    </location>
</feature>
<evidence type="ECO:0000313" key="2">
    <source>
        <dbReference type="EMBL" id="RIV70157.1"/>
    </source>
</evidence>
<sequence>MKKSGSIIEWAMKNSVFPLALAFVLFAVGIFGLFNMPRNEFPEFTIRQGLVIGFYPGASSEQVEEQLTSKVEQFLFSYNEVNKAKTYSYSRDGMMYLYVEIANRIDHNSTQQFWNKLKSDILIFQQSQLPDEVQGVVVNSDFGSTAAMILAVESESRPYKDLERHVEEIEDDLRQLDDIAKISHSGGLTEQVAIYVDNNKLAQYGIGPGQIMQSLKQQGAISPAGTLDGKTIDRPIHLNTFFKTESDIAQQVIKVDDNGHAIRLQDLAKIKREYEDPDSYITVNGTKSMIITLEMASGNNIVQFGDEVDEHLTKLKNRLPADIKITRLADQPKIVHHSISHFMKEFAYALIGVVIVAMLLLPFRIASVAAATIPVTIAATLAMMYLFGLELNTVTLAALIIVLGIVVDDPIVVIDNHVEKLDHGQSVWEAARNSAIELFPSVFTATIAISATFLPLVFFMQGVASDFISAFPWTIMIALFLSLIISILLIPFVNTVFIKKGLHEAEDKKDKKSFLDRVQSFFDKYVQIAVKHYKLTLTAGIVSILIGMAIMGVFVKQQLFPVIERDQFAIEITLAKGYNLKKTDSVVKQFEKILAKEERIASYTSFIGESSPRFHTLYAPNLPGKNYAQILINTTSDEATEELLREYNSKYTSMFPSAHIRMKQLDMISNPAPVEVRLYGDDIPQLKSLGDRIINIARTTPNTIWSRTNYGNAQESVELDIKENDAARLGLNRNDIANSVSMNLEGVTATQLWDADYPINVKIKTDNTGDSNISALEEMAVVAPQKRTTVPLRQVARVQPQWHQEQIVRRNGMRCLTVRVDIEKDAIANEVLANLQPRIDELDIPDDVKVEYGGEFEMQQENLVPMGLSLFMSVIIIFLILLWHFKSLKPAFLSFLTMPLSIFGAALGLWLMDYPFGFTSFLGILALCGIVVRNGIILIDFANEIRAKNNLTYREAAIQAAQRRMRPIFLTSSAAAVGVIPMIVSRSNLWGPLGTVIAFGLMMSMVLTLFVLPVLYWLFFRKDENIKAETNAH</sequence>
<dbReference type="Proteomes" id="UP000284189">
    <property type="component" value="Unassembled WGS sequence"/>
</dbReference>
<dbReference type="InterPro" id="IPR001036">
    <property type="entry name" value="Acrflvin-R"/>
</dbReference>
<dbReference type="EMBL" id="VNWL01000024">
    <property type="protein sequence ID" value="TXK01754.1"/>
    <property type="molecule type" value="Genomic_DNA"/>
</dbReference>
<feature type="transmembrane region" description="Helical" evidence="1">
    <location>
        <begin position="863"/>
        <end position="885"/>
    </location>
</feature>
<dbReference type="PRINTS" id="PR00702">
    <property type="entry name" value="ACRIFLAVINRP"/>
</dbReference>
<organism evidence="2 4">
    <name type="scientific">Flagellimonas aequoris</name>
    <dbReference type="NCBI Taxonomy" id="2306997"/>
    <lineage>
        <taxon>Bacteria</taxon>
        <taxon>Pseudomonadati</taxon>
        <taxon>Bacteroidota</taxon>
        <taxon>Flavobacteriia</taxon>
        <taxon>Flavobacteriales</taxon>
        <taxon>Flavobacteriaceae</taxon>
        <taxon>Flagellimonas</taxon>
    </lineage>
</organism>